<accession>A0AAW8B323</accession>
<dbReference type="EMBL" id="JAUUUU010000003">
    <property type="protein sequence ID" value="MDP1520802.1"/>
    <property type="molecule type" value="Genomic_DNA"/>
</dbReference>
<evidence type="ECO:0000313" key="3">
    <source>
        <dbReference type="Proteomes" id="UP001178354"/>
    </source>
</evidence>
<keyword evidence="3" id="KW-1185">Reference proteome</keyword>
<comment type="caution">
    <text evidence="2">The sequence shown here is derived from an EMBL/GenBank/DDBJ whole genome shotgun (WGS) entry which is preliminary data.</text>
</comment>
<dbReference type="Pfam" id="PF11137">
    <property type="entry name" value="DUF2909"/>
    <property type="match status" value="1"/>
</dbReference>
<reference evidence="2" key="1">
    <citation type="journal article" date="2010" name="Int. J. Syst. Evol. Microbiol.">
        <title>Porticoccus litoralis gen. nov., sp. nov., a gammaproteobacterium isolated from the Yellow Sea.</title>
        <authorList>
            <person name="Oh H.M."/>
            <person name="Kim H."/>
            <person name="Kim K.M."/>
            <person name="Min G.S."/>
            <person name="Cho J.C."/>
        </authorList>
    </citation>
    <scope>NUCLEOTIDE SEQUENCE</scope>
    <source>
        <strain evidence="2">DSM 25064</strain>
    </source>
</reference>
<proteinExistence type="predicted"/>
<keyword evidence="1 2" id="KW-0812">Transmembrane</keyword>
<dbReference type="AlphaFoldDB" id="A0AAW8B323"/>
<protein>
    <submittedName>
        <fullName evidence="2">Twin transmembrane helix small protein</fullName>
    </submittedName>
</protein>
<dbReference type="NCBIfam" id="NF033233">
    <property type="entry name" value="twin_helix"/>
    <property type="match status" value="1"/>
</dbReference>
<feature type="transmembrane region" description="Helical" evidence="1">
    <location>
        <begin position="37"/>
        <end position="59"/>
    </location>
</feature>
<dbReference type="RefSeq" id="WP_305170380.1">
    <property type="nucleotide sequence ID" value="NZ_JAUUUU010000003.1"/>
</dbReference>
<gene>
    <name evidence="2" type="ORF">Q8A57_07475</name>
</gene>
<evidence type="ECO:0000256" key="1">
    <source>
        <dbReference type="SAM" id="Phobius"/>
    </source>
</evidence>
<evidence type="ECO:0000313" key="2">
    <source>
        <dbReference type="EMBL" id="MDP1520802.1"/>
    </source>
</evidence>
<dbReference type="Proteomes" id="UP001178354">
    <property type="component" value="Unassembled WGS sequence"/>
</dbReference>
<name>A0AAW8B323_9GAMM</name>
<keyword evidence="1" id="KW-1133">Transmembrane helix</keyword>
<keyword evidence="1" id="KW-0472">Membrane</keyword>
<sequence>MLLKAIIVILFIAVLISLSSALVFLMKDVGNPRKRTLYALGLRVILATALVGTIAWGIYSGQLTSKAPWDRQLHPERLAPQQPATQP</sequence>
<organism evidence="2 3">
    <name type="scientific">Porticoccus litoralis</name>
    <dbReference type="NCBI Taxonomy" id="434086"/>
    <lineage>
        <taxon>Bacteria</taxon>
        <taxon>Pseudomonadati</taxon>
        <taxon>Pseudomonadota</taxon>
        <taxon>Gammaproteobacteria</taxon>
        <taxon>Cellvibrionales</taxon>
        <taxon>Porticoccaceae</taxon>
        <taxon>Porticoccus</taxon>
    </lineage>
</organism>
<dbReference type="InterPro" id="IPR021313">
    <property type="entry name" value="DUF2909"/>
</dbReference>
<reference evidence="2" key="2">
    <citation type="submission" date="2023-08" db="EMBL/GenBank/DDBJ databases">
        <authorList>
            <person name="Luo J."/>
        </authorList>
    </citation>
    <scope>NUCLEOTIDE SEQUENCE</scope>
    <source>
        <strain evidence="2">DSM 25064</strain>
    </source>
</reference>
<feature type="transmembrane region" description="Helical" evidence="1">
    <location>
        <begin position="6"/>
        <end position="25"/>
    </location>
</feature>